<dbReference type="InterPro" id="IPR029044">
    <property type="entry name" value="Nucleotide-diphossugar_trans"/>
</dbReference>
<dbReference type="RefSeq" id="XP_007731150.1">
    <property type="nucleotide sequence ID" value="XM_007732960.1"/>
</dbReference>
<organism evidence="3 4">
    <name type="scientific">Capronia epimyces CBS 606.96</name>
    <dbReference type="NCBI Taxonomy" id="1182542"/>
    <lineage>
        <taxon>Eukaryota</taxon>
        <taxon>Fungi</taxon>
        <taxon>Dikarya</taxon>
        <taxon>Ascomycota</taxon>
        <taxon>Pezizomycotina</taxon>
        <taxon>Eurotiomycetes</taxon>
        <taxon>Chaetothyriomycetidae</taxon>
        <taxon>Chaetothyriales</taxon>
        <taxon>Herpotrichiellaceae</taxon>
        <taxon>Capronia</taxon>
    </lineage>
</organism>
<dbReference type="STRING" id="1182542.W9YB48"/>
<feature type="region of interest" description="Disordered" evidence="1">
    <location>
        <begin position="256"/>
        <end position="325"/>
    </location>
</feature>
<comment type="caution">
    <text evidence="3">The sequence shown here is derived from an EMBL/GenBank/DDBJ whole genome shotgun (WGS) entry which is preliminary data.</text>
</comment>
<keyword evidence="2" id="KW-0812">Transmembrane</keyword>
<keyword evidence="2" id="KW-1133">Transmembrane helix</keyword>
<evidence type="ECO:0000256" key="2">
    <source>
        <dbReference type="SAM" id="Phobius"/>
    </source>
</evidence>
<feature type="transmembrane region" description="Helical" evidence="2">
    <location>
        <begin position="44"/>
        <end position="64"/>
    </location>
</feature>
<dbReference type="Proteomes" id="UP000019478">
    <property type="component" value="Unassembled WGS sequence"/>
</dbReference>
<dbReference type="SUPFAM" id="SSF53448">
    <property type="entry name" value="Nucleotide-diphospho-sugar transferases"/>
    <property type="match status" value="1"/>
</dbReference>
<gene>
    <name evidence="3" type="ORF">A1O3_02820</name>
</gene>
<dbReference type="InterPro" id="IPR050587">
    <property type="entry name" value="GNT1/Glycosyltrans_8"/>
</dbReference>
<dbReference type="EMBL" id="AMGY01000002">
    <property type="protein sequence ID" value="EXJ89753.1"/>
    <property type="molecule type" value="Genomic_DNA"/>
</dbReference>
<dbReference type="PANTHER" id="PTHR11183">
    <property type="entry name" value="GLYCOGENIN SUBFAMILY MEMBER"/>
    <property type="match status" value="1"/>
</dbReference>
<reference evidence="3 4" key="1">
    <citation type="submission" date="2013-03" db="EMBL/GenBank/DDBJ databases">
        <title>The Genome Sequence of Capronia epimyces CBS 606.96.</title>
        <authorList>
            <consortium name="The Broad Institute Genomics Platform"/>
            <person name="Cuomo C."/>
            <person name="de Hoog S."/>
            <person name="Gorbushina A."/>
            <person name="Walker B."/>
            <person name="Young S.K."/>
            <person name="Zeng Q."/>
            <person name="Gargeya S."/>
            <person name="Fitzgerald M."/>
            <person name="Haas B."/>
            <person name="Abouelleil A."/>
            <person name="Allen A.W."/>
            <person name="Alvarado L."/>
            <person name="Arachchi H.M."/>
            <person name="Berlin A.M."/>
            <person name="Chapman S.B."/>
            <person name="Gainer-Dewar J."/>
            <person name="Goldberg J."/>
            <person name="Griggs A."/>
            <person name="Gujja S."/>
            <person name="Hansen M."/>
            <person name="Howarth C."/>
            <person name="Imamovic A."/>
            <person name="Ireland A."/>
            <person name="Larimer J."/>
            <person name="McCowan C."/>
            <person name="Murphy C."/>
            <person name="Pearson M."/>
            <person name="Poon T.W."/>
            <person name="Priest M."/>
            <person name="Roberts A."/>
            <person name="Saif S."/>
            <person name="Shea T."/>
            <person name="Sisk P."/>
            <person name="Sykes S."/>
            <person name="Wortman J."/>
            <person name="Nusbaum C."/>
            <person name="Birren B."/>
        </authorList>
    </citation>
    <scope>NUCLEOTIDE SEQUENCE [LARGE SCALE GENOMIC DNA]</scope>
    <source>
        <strain evidence="3 4">CBS 606.96</strain>
    </source>
</reference>
<name>W9YB48_9EURO</name>
<protein>
    <submittedName>
        <fullName evidence="3">Uncharacterized protein</fullName>
    </submittedName>
</protein>
<feature type="compositionally biased region" description="Basic and acidic residues" evidence="1">
    <location>
        <begin position="265"/>
        <end position="275"/>
    </location>
</feature>
<dbReference type="Gene3D" id="3.90.550.10">
    <property type="entry name" value="Spore Coat Polysaccharide Biosynthesis Protein SpsA, Chain A"/>
    <property type="match status" value="1"/>
</dbReference>
<evidence type="ECO:0000256" key="1">
    <source>
        <dbReference type="SAM" id="MobiDB-lite"/>
    </source>
</evidence>
<dbReference type="AlphaFoldDB" id="W9YB48"/>
<sequence length="452" mass="50537">MRYRVRTTVLLSGLSLFLLINTVGWLRAHRDDSKGPRYGGDELAYAYAYVFYATSNLYACSALVNMHRLRHLFQTQHPIYLLVSSRVSAKYRRQFQEHYNVTVIEQEPPPLATESAPYYRDVLLKLVSFKLHRWAPQLKRIIVLDSDQLVLRSLDELFTQIPPHVELAAPHAYWLPGEPGATSAMIVVSPSEPLWRRMNDTMASIAARQYDMDLLNAEFRHEMTLLPGQYVTLNSHWEVAEIPSWSRFSADQIKWPLDGKGPTSLEKEKSSQSRDDGDEDQTSTSTSTSNDPNTNANSHPSLTKGSKARPPPPASPSPSPSRLTSTVPLRYDRALVDPLTAIFHRDVHVLHFTALAKPWSIRVRTVHELRPDAHPLFAEQFLLWRTAAKALCPALDVDDAGAYAVAGKTYVADADIGTVTDTDADDPSTGTATATATATLTKTVSDRFLDEV</sequence>
<proteinExistence type="predicted"/>
<evidence type="ECO:0000313" key="3">
    <source>
        <dbReference type="EMBL" id="EXJ89753.1"/>
    </source>
</evidence>
<dbReference type="eggNOG" id="KOG1950">
    <property type="taxonomic scope" value="Eukaryota"/>
</dbReference>
<keyword evidence="4" id="KW-1185">Reference proteome</keyword>
<keyword evidence="2" id="KW-0472">Membrane</keyword>
<accession>W9YB48</accession>
<dbReference type="OrthoDB" id="2014201at2759"/>
<feature type="compositionally biased region" description="Pro residues" evidence="1">
    <location>
        <begin position="309"/>
        <end position="319"/>
    </location>
</feature>
<feature type="compositionally biased region" description="Low complexity" evidence="1">
    <location>
        <begin position="282"/>
        <end position="298"/>
    </location>
</feature>
<dbReference type="GeneID" id="19166950"/>
<dbReference type="HOGENOM" id="CLU_034860_3_1_1"/>
<evidence type="ECO:0000313" key="4">
    <source>
        <dbReference type="Proteomes" id="UP000019478"/>
    </source>
</evidence>